<feature type="region of interest" description="Disordered" evidence="5">
    <location>
        <begin position="53"/>
        <end position="73"/>
    </location>
</feature>
<dbReference type="PANTHER" id="PTHR33392">
    <property type="entry name" value="POLYISOPRENYL-TEICHOIC ACID--PEPTIDOGLYCAN TEICHOIC ACID TRANSFERASE TAGU"/>
    <property type="match status" value="1"/>
</dbReference>
<comment type="similarity">
    <text evidence="1">Belongs to the LytR/CpsA/Psr (LCP) family.</text>
</comment>
<organism evidence="7 8">
    <name type="scientific">Aquibacillus albus</name>
    <dbReference type="NCBI Taxonomy" id="1168171"/>
    <lineage>
        <taxon>Bacteria</taxon>
        <taxon>Bacillati</taxon>
        <taxon>Bacillota</taxon>
        <taxon>Bacilli</taxon>
        <taxon>Bacillales</taxon>
        <taxon>Bacillaceae</taxon>
        <taxon>Aquibacillus</taxon>
    </lineage>
</organism>
<evidence type="ECO:0000256" key="2">
    <source>
        <dbReference type="ARBA" id="ARBA00022692"/>
    </source>
</evidence>
<dbReference type="PANTHER" id="PTHR33392:SF3">
    <property type="entry name" value="POLYISOPRENYL-TEICHOIC ACID--PEPTIDOGLYCAN TEICHOIC ACID TRANSFERASE TAGT"/>
    <property type="match status" value="1"/>
</dbReference>
<dbReference type="InterPro" id="IPR004474">
    <property type="entry name" value="LytR_CpsA_psr"/>
</dbReference>
<dbReference type="RefSeq" id="WP_204497846.1">
    <property type="nucleotide sequence ID" value="NZ_JAFBDR010000003.1"/>
</dbReference>
<evidence type="ECO:0000313" key="8">
    <source>
        <dbReference type="Proteomes" id="UP001296943"/>
    </source>
</evidence>
<keyword evidence="8" id="KW-1185">Reference proteome</keyword>
<feature type="domain" description="Cell envelope-related transcriptional attenuator" evidence="6">
    <location>
        <begin position="97"/>
        <end position="245"/>
    </location>
</feature>
<evidence type="ECO:0000256" key="5">
    <source>
        <dbReference type="SAM" id="MobiDB-lite"/>
    </source>
</evidence>
<accession>A0ABS2MX59</accession>
<evidence type="ECO:0000313" key="7">
    <source>
        <dbReference type="EMBL" id="MBM7570436.1"/>
    </source>
</evidence>
<evidence type="ECO:0000256" key="1">
    <source>
        <dbReference type="ARBA" id="ARBA00006068"/>
    </source>
</evidence>
<dbReference type="NCBIfam" id="TIGR00350">
    <property type="entry name" value="lytR_cpsA_psr"/>
    <property type="match status" value="1"/>
</dbReference>
<dbReference type="EMBL" id="JAFBDR010000003">
    <property type="protein sequence ID" value="MBM7570436.1"/>
    <property type="molecule type" value="Genomic_DNA"/>
</dbReference>
<keyword evidence="3" id="KW-0735">Signal-anchor</keyword>
<evidence type="ECO:0000259" key="6">
    <source>
        <dbReference type="Pfam" id="PF03816"/>
    </source>
</evidence>
<keyword evidence="2" id="KW-0812">Transmembrane</keyword>
<keyword evidence="4" id="KW-0472">Membrane</keyword>
<protein>
    <submittedName>
        <fullName evidence="7">LCP family protein required for cell wall assembly</fullName>
    </submittedName>
</protein>
<sequence length="331" mass="37676">MTKRYHSRIQKRKIKKSHRKKILWVLIPILFLLGATSVYGALLYNKAEEVMNESHVDDGRDKSERRTEAPDPKKDNVSVLFIGIDSSDKRGNQDSARSDALILATLNKEDKSVKLLSIPRDSYVYIPELGYSDKINHAHAYGGAKASIETVEELFDIPVDYYVRLNFEAFIDVVDSLNGITVDVPFELYEQDSNDRKNAIHLLPGEQQLNGEEALALARTRKLDNDIERGKRQQDIIKAIVKRAASLDSIFRYDDVIEAVGANMQTNMEFDEMKSFTSYRSLDIEALTLKGSDYWPGDVYYYQLDEADVAAKSEILQNHLELNEETEASTN</sequence>
<dbReference type="Pfam" id="PF03816">
    <property type="entry name" value="LytR_cpsA_psr"/>
    <property type="match status" value="1"/>
</dbReference>
<name>A0ABS2MX59_9BACI</name>
<keyword evidence="4" id="KW-1133">Transmembrane helix</keyword>
<comment type="caution">
    <text evidence="7">The sequence shown here is derived from an EMBL/GenBank/DDBJ whole genome shotgun (WGS) entry which is preliminary data.</text>
</comment>
<gene>
    <name evidence="7" type="ORF">JOC48_000914</name>
</gene>
<dbReference type="Proteomes" id="UP001296943">
    <property type="component" value="Unassembled WGS sequence"/>
</dbReference>
<evidence type="ECO:0000256" key="4">
    <source>
        <dbReference type="ARBA" id="ARBA00022989"/>
    </source>
</evidence>
<proteinExistence type="inferred from homology"/>
<reference evidence="7 8" key="1">
    <citation type="submission" date="2021-01" db="EMBL/GenBank/DDBJ databases">
        <title>Genomic Encyclopedia of Type Strains, Phase IV (KMG-IV): sequencing the most valuable type-strain genomes for metagenomic binning, comparative biology and taxonomic classification.</title>
        <authorList>
            <person name="Goeker M."/>
        </authorList>
    </citation>
    <scope>NUCLEOTIDE SEQUENCE [LARGE SCALE GENOMIC DNA]</scope>
    <source>
        <strain evidence="7 8">DSM 23711</strain>
    </source>
</reference>
<dbReference type="InterPro" id="IPR050922">
    <property type="entry name" value="LytR/CpsA/Psr_CW_biosynth"/>
</dbReference>
<dbReference type="Gene3D" id="3.40.630.190">
    <property type="entry name" value="LCP protein"/>
    <property type="match status" value="1"/>
</dbReference>
<evidence type="ECO:0000256" key="3">
    <source>
        <dbReference type="ARBA" id="ARBA00022968"/>
    </source>
</evidence>